<evidence type="ECO:0000256" key="8">
    <source>
        <dbReference type="ARBA" id="ARBA00022840"/>
    </source>
</evidence>
<evidence type="ECO:0000256" key="1">
    <source>
        <dbReference type="ARBA" id="ARBA00003761"/>
    </source>
</evidence>
<reference evidence="17 18" key="1">
    <citation type="journal article" date="2018" name="ISME J.">
        <title>A methanotrophic archaeon couples anaerobic oxidation of methane to Fe(III) reduction.</title>
        <authorList>
            <person name="Cai C."/>
            <person name="Leu A.O."/>
            <person name="Xie G.J."/>
            <person name="Guo J."/>
            <person name="Feng Y."/>
            <person name="Zhao J.X."/>
            <person name="Tyson G.W."/>
            <person name="Yuan Z."/>
            <person name="Hu S."/>
        </authorList>
    </citation>
    <scope>NUCLEOTIDE SEQUENCE [LARGE SCALE GENOMIC DNA]</scope>
    <source>
        <strain evidence="17">FeB_12</strain>
    </source>
</reference>
<organism evidence="17 18">
    <name type="scientific">candidate division GN15 bacterium</name>
    <dbReference type="NCBI Taxonomy" id="2072418"/>
    <lineage>
        <taxon>Bacteria</taxon>
        <taxon>candidate division GN15</taxon>
    </lineage>
</organism>
<dbReference type="PANTHER" id="PTHR48095">
    <property type="entry name" value="PYRUVATE CARBOXYLASE SUBUNIT A"/>
    <property type="match status" value="1"/>
</dbReference>
<dbReference type="InterPro" id="IPR051602">
    <property type="entry name" value="ACC_Biotin_Carboxylase"/>
</dbReference>
<dbReference type="InterPro" id="IPR005479">
    <property type="entry name" value="CPAse_ATP-bd"/>
</dbReference>
<evidence type="ECO:0000313" key="18">
    <source>
        <dbReference type="Proteomes" id="UP000250918"/>
    </source>
</evidence>
<keyword evidence="7 12" id="KW-0547">Nucleotide-binding</keyword>
<keyword evidence="13" id="KW-0444">Lipid biosynthesis</keyword>
<evidence type="ECO:0000256" key="3">
    <source>
        <dbReference type="ARBA" id="ARBA00011750"/>
    </source>
</evidence>
<dbReference type="InterPro" id="IPR011054">
    <property type="entry name" value="Rudment_hybrid_motif"/>
</dbReference>
<dbReference type="PROSITE" id="PS50979">
    <property type="entry name" value="BC"/>
    <property type="match status" value="1"/>
</dbReference>
<dbReference type="UniPathway" id="UPA00655">
    <property type="reaction ID" value="UER00711"/>
</dbReference>
<evidence type="ECO:0000256" key="12">
    <source>
        <dbReference type="PROSITE-ProRule" id="PRU00409"/>
    </source>
</evidence>
<sequence length="490" mass="54163">MFNKVLIANRGEIALRVIRACRELGLSTVAVYSEADREAVHVRFADEDVCIGPASAAQSYLDFKRIIAAAEVTNAGAIHPGYGFLAENADFAEVCESCGITFIGPKPHQIRQMGDKAVAKEVMKKAGVPVVPGSDGIVSGFEEARELAEAVGYPVMLKAVAGGGGKGMRACYDEAELERNFHIASTEAAKAFSNPDLYLEKMIVNPHHVEIQLIGDSFGNYFHFGERDCSIQRRHQKLIEETPSPLVTPELRQRMGEAAIKGAKMVDYLGVGTVEFLVDKDLNFYFMEMNTRIQVEHPITEEAYEVDLLQDQLRVALGEKLTYRQEDLTPKWHSIECRINAEDVEADFRPAPGRIEAIHIPGGPGVRVDKAVYAGYFIPPYYDSMIAKLIVKARTRNSAIIKMRRCLEEFIVEGVPTTVPIHKEIFQNEDFVAGKYHTAFLEENFRSGKTESGSKKKSITFKRATEAAASDASPDQGKVEEPVGADPKSE</sequence>
<dbReference type="EMBL" id="PQAP01000167">
    <property type="protein sequence ID" value="PWB69670.1"/>
    <property type="molecule type" value="Genomic_DNA"/>
</dbReference>
<dbReference type="SUPFAM" id="SSF51246">
    <property type="entry name" value="Rudiment single hybrid motif"/>
    <property type="match status" value="1"/>
</dbReference>
<dbReference type="InterPro" id="IPR005481">
    <property type="entry name" value="BC-like_N"/>
</dbReference>
<comment type="catalytic activity">
    <reaction evidence="11 13">
        <text>N(6)-biotinyl-L-lysyl-[protein] + hydrogencarbonate + ATP = N(6)-carboxybiotinyl-L-lysyl-[protein] + ADP + phosphate + H(+)</text>
        <dbReference type="Rhea" id="RHEA:13501"/>
        <dbReference type="Rhea" id="RHEA-COMP:10505"/>
        <dbReference type="Rhea" id="RHEA-COMP:10506"/>
        <dbReference type="ChEBI" id="CHEBI:15378"/>
        <dbReference type="ChEBI" id="CHEBI:17544"/>
        <dbReference type="ChEBI" id="CHEBI:30616"/>
        <dbReference type="ChEBI" id="CHEBI:43474"/>
        <dbReference type="ChEBI" id="CHEBI:83144"/>
        <dbReference type="ChEBI" id="CHEBI:83145"/>
        <dbReference type="ChEBI" id="CHEBI:456216"/>
        <dbReference type="EC" id="6.3.4.14"/>
    </reaction>
</comment>
<keyword evidence="13" id="KW-0275">Fatty acid biosynthesis</keyword>
<dbReference type="InterPro" id="IPR004549">
    <property type="entry name" value="Acetyl_CoA_COase_biotin_COase"/>
</dbReference>
<dbReference type="InterPro" id="IPR005482">
    <property type="entry name" value="Biotin_COase_C"/>
</dbReference>
<dbReference type="GO" id="GO:2001295">
    <property type="term" value="P:malonyl-CoA biosynthetic process"/>
    <property type="evidence" value="ECO:0007669"/>
    <property type="project" value="UniProtKB-UniPathway"/>
</dbReference>
<evidence type="ECO:0000256" key="9">
    <source>
        <dbReference type="ARBA" id="ARBA00022842"/>
    </source>
</evidence>
<evidence type="ECO:0000256" key="5">
    <source>
        <dbReference type="ARBA" id="ARBA00022598"/>
    </source>
</evidence>
<feature type="domain" description="ATP-grasp" evidence="15">
    <location>
        <begin position="120"/>
        <end position="317"/>
    </location>
</feature>
<evidence type="ECO:0000256" key="6">
    <source>
        <dbReference type="ARBA" id="ARBA00022723"/>
    </source>
</evidence>
<keyword evidence="5 13" id="KW-0436">Ligase</keyword>
<dbReference type="GO" id="GO:0004075">
    <property type="term" value="F:biotin carboxylase activity"/>
    <property type="evidence" value="ECO:0007669"/>
    <property type="project" value="UniProtKB-EC"/>
</dbReference>
<dbReference type="SUPFAM" id="SSF52440">
    <property type="entry name" value="PreATP-grasp domain"/>
    <property type="match status" value="1"/>
</dbReference>
<evidence type="ECO:0000256" key="14">
    <source>
        <dbReference type="SAM" id="MobiDB-lite"/>
    </source>
</evidence>
<evidence type="ECO:0000259" key="16">
    <source>
        <dbReference type="PROSITE" id="PS50979"/>
    </source>
</evidence>
<dbReference type="Pfam" id="PF02786">
    <property type="entry name" value="CPSase_L_D2"/>
    <property type="match status" value="1"/>
</dbReference>
<dbReference type="AlphaFoldDB" id="A0A855X4D5"/>
<evidence type="ECO:0000256" key="13">
    <source>
        <dbReference type="RuleBase" id="RU365063"/>
    </source>
</evidence>
<dbReference type="GO" id="GO:0006633">
    <property type="term" value="P:fatty acid biosynthetic process"/>
    <property type="evidence" value="ECO:0007669"/>
    <property type="project" value="UniProtKB-KW"/>
</dbReference>
<dbReference type="InterPro" id="IPR016185">
    <property type="entry name" value="PreATP-grasp_dom_sf"/>
</dbReference>
<keyword evidence="8 12" id="KW-0067">ATP-binding</keyword>
<keyword evidence="13" id="KW-0443">Lipid metabolism</keyword>
<dbReference type="PROSITE" id="PS00867">
    <property type="entry name" value="CPSASE_2"/>
    <property type="match status" value="1"/>
</dbReference>
<evidence type="ECO:0000313" key="17">
    <source>
        <dbReference type="EMBL" id="PWB69670.1"/>
    </source>
</evidence>
<evidence type="ECO:0000256" key="2">
    <source>
        <dbReference type="ARBA" id="ARBA00004956"/>
    </source>
</evidence>
<dbReference type="SUPFAM" id="SSF56059">
    <property type="entry name" value="Glutathione synthetase ATP-binding domain-like"/>
    <property type="match status" value="1"/>
</dbReference>
<gene>
    <name evidence="17" type="primary">accC</name>
    <name evidence="17" type="ORF">C3F09_10210</name>
</gene>
<feature type="domain" description="Biotin carboxylation" evidence="16">
    <location>
        <begin position="1"/>
        <end position="446"/>
    </location>
</feature>
<dbReference type="Proteomes" id="UP000250918">
    <property type="component" value="Unassembled WGS sequence"/>
</dbReference>
<keyword evidence="13" id="KW-0276">Fatty acid metabolism</keyword>
<evidence type="ECO:0000256" key="7">
    <source>
        <dbReference type="ARBA" id="ARBA00022741"/>
    </source>
</evidence>
<dbReference type="GO" id="GO:0005524">
    <property type="term" value="F:ATP binding"/>
    <property type="evidence" value="ECO:0007669"/>
    <property type="project" value="UniProtKB-UniRule"/>
</dbReference>
<dbReference type="PANTHER" id="PTHR48095:SF2">
    <property type="entry name" value="BIOTIN CARBOXYLASE, CHLOROPLASTIC"/>
    <property type="match status" value="1"/>
</dbReference>
<dbReference type="InterPro" id="IPR011761">
    <property type="entry name" value="ATP-grasp"/>
</dbReference>
<keyword evidence="6" id="KW-0479">Metal-binding</keyword>
<evidence type="ECO:0000259" key="15">
    <source>
        <dbReference type="PROSITE" id="PS50975"/>
    </source>
</evidence>
<protein>
    <recommendedName>
        <fullName evidence="4 13">Biotin carboxylase</fullName>
        <ecNumber evidence="4 13">6.3.4.14</ecNumber>
    </recommendedName>
    <alternativeName>
        <fullName evidence="13">Acetyl-coenzyme A carboxylase biotin carboxylase subunit A</fullName>
    </alternativeName>
</protein>
<feature type="region of interest" description="Disordered" evidence="14">
    <location>
        <begin position="447"/>
        <end position="490"/>
    </location>
</feature>
<dbReference type="SMART" id="SM00878">
    <property type="entry name" value="Biotin_carb_C"/>
    <property type="match status" value="1"/>
</dbReference>
<dbReference type="PROSITE" id="PS50975">
    <property type="entry name" value="ATP_GRASP"/>
    <property type="match status" value="1"/>
</dbReference>
<dbReference type="NCBIfam" id="TIGR00514">
    <property type="entry name" value="accC"/>
    <property type="match status" value="1"/>
</dbReference>
<dbReference type="InterPro" id="IPR011764">
    <property type="entry name" value="Biotin_carboxylation_dom"/>
</dbReference>
<evidence type="ECO:0000256" key="4">
    <source>
        <dbReference type="ARBA" id="ARBA00013263"/>
    </source>
</evidence>
<comment type="pathway">
    <text evidence="2 13">Lipid metabolism; malonyl-CoA biosynthesis; malonyl-CoA from acetyl-CoA: step 1/1.</text>
</comment>
<proteinExistence type="predicted"/>
<dbReference type="Pfam" id="PF02785">
    <property type="entry name" value="Biotin_carb_C"/>
    <property type="match status" value="1"/>
</dbReference>
<dbReference type="EC" id="6.3.4.14" evidence="4 13"/>
<evidence type="ECO:0000256" key="11">
    <source>
        <dbReference type="ARBA" id="ARBA00048600"/>
    </source>
</evidence>
<dbReference type="Gene3D" id="3.30.470.20">
    <property type="entry name" value="ATP-grasp fold, B domain"/>
    <property type="match status" value="1"/>
</dbReference>
<comment type="function">
    <text evidence="1 13">This protein is a component of the acetyl coenzyme A carboxylase complex; first, biotin carboxylase catalyzes the carboxylation of the carrier protein and then the transcarboxylase transfers the carboxyl group to form malonyl-CoA.</text>
</comment>
<comment type="subunit">
    <text evidence="3 13">Acetyl-CoA carboxylase is a heterohexamer of biotin carboxyl carrier protein, biotin carboxylase and the two subunits of carboxyl transferase in a 2:2 complex.</text>
</comment>
<dbReference type="FunFam" id="3.40.50.20:FF:000010">
    <property type="entry name" value="Propionyl-CoA carboxylase subunit alpha"/>
    <property type="match status" value="1"/>
</dbReference>
<dbReference type="NCBIfam" id="NF006367">
    <property type="entry name" value="PRK08591.1"/>
    <property type="match status" value="1"/>
</dbReference>
<keyword evidence="9" id="KW-0460">Magnesium</keyword>
<comment type="caution">
    <text evidence="17">The sequence shown here is derived from an EMBL/GenBank/DDBJ whole genome shotgun (WGS) entry which is preliminary data.</text>
</comment>
<accession>A0A855X4D5</accession>
<dbReference type="FunFam" id="3.30.1490.20:FF:000018">
    <property type="entry name" value="Biotin carboxylase"/>
    <property type="match status" value="1"/>
</dbReference>
<keyword evidence="10 13" id="KW-0092">Biotin</keyword>
<dbReference type="GO" id="GO:0046872">
    <property type="term" value="F:metal ion binding"/>
    <property type="evidence" value="ECO:0007669"/>
    <property type="project" value="UniProtKB-KW"/>
</dbReference>
<evidence type="ECO:0000256" key="10">
    <source>
        <dbReference type="ARBA" id="ARBA00023267"/>
    </source>
</evidence>
<feature type="compositionally biased region" description="Basic and acidic residues" evidence="14">
    <location>
        <begin position="477"/>
        <end position="490"/>
    </location>
</feature>
<name>A0A855X4D5_9BACT</name>
<dbReference type="Pfam" id="PF00289">
    <property type="entry name" value="Biotin_carb_N"/>
    <property type="match status" value="1"/>
</dbReference>